<name>A0A5C8CN28_9SPIR</name>
<feature type="transmembrane region" description="Helical" evidence="1">
    <location>
        <begin position="20"/>
        <end position="39"/>
    </location>
</feature>
<reference evidence="2 3" key="1">
    <citation type="journal article" date="1992" name="Lakartidningen">
        <title>[Penicillin V and not amoxicillin is the first choice preparation in acute otitis].</title>
        <authorList>
            <person name="Kamme C."/>
            <person name="Lundgren K."/>
            <person name="Prellner K."/>
        </authorList>
    </citation>
    <scope>NUCLEOTIDE SEQUENCE [LARGE SCALE GENOMIC DNA]</scope>
    <source>
        <strain evidence="2 3">W1</strain>
    </source>
</reference>
<evidence type="ECO:0000313" key="3">
    <source>
        <dbReference type="Proteomes" id="UP000325116"/>
    </source>
</evidence>
<gene>
    <name evidence="2" type="ORF">EPJ80_02410</name>
</gene>
<protein>
    <recommendedName>
        <fullName evidence="4">DUF5050 domain-containing protein</fullName>
    </recommendedName>
</protein>
<evidence type="ECO:0000256" key="1">
    <source>
        <dbReference type="SAM" id="Phobius"/>
    </source>
</evidence>
<dbReference type="Proteomes" id="UP000325116">
    <property type="component" value="Unassembled WGS sequence"/>
</dbReference>
<comment type="caution">
    <text evidence="2">The sequence shown here is derived from an EMBL/GenBank/DDBJ whole genome shotgun (WGS) entry which is preliminary data.</text>
</comment>
<evidence type="ECO:0000313" key="2">
    <source>
        <dbReference type="EMBL" id="TXJ13611.1"/>
    </source>
</evidence>
<sequence length="389" mass="45812">MKKIKQKRKLARKNKIKNNIIIKIVVLLFSIFLILNGQYEKDIKKDAPPLSKEYTRISSFESLSTWAVASLNKETYISKVFADSKNNIHFVYYDNILKAPVYVSGKDGKFNREIIDKDREFGDLVSMATNSENMHISYMKNNKVWYANNNSGYFNNYPMELKENQKIIDLKLVVSTFNSPALFFVDNKGILYVSRFYRDNFFSDLIYTNKTIDAVYPVAEKDGYAIYIKEYQTDNIFYASRKTNSKFKFFDNNPIVENAYLYSVNHEEHNRFSVIYIPKDNKNSIDYKKFYEGNFTEGNIITENENIISLDSTLDYSAKDIIFYTKENGYKYVYMDEHTIDLSSLGKSKGDIRIASAQYPYFYMVYYNDLFKELRISKLNVSHINIKRY</sequence>
<keyword evidence="1" id="KW-0812">Transmembrane</keyword>
<dbReference type="RefSeq" id="WP_147757742.1">
    <property type="nucleotide sequence ID" value="NZ_SAXT01000001.1"/>
</dbReference>
<dbReference type="AlphaFoldDB" id="A0A5C8CN28"/>
<proteinExistence type="predicted"/>
<organism evidence="2 3">
    <name type="scientific">Brachyspira aalborgi</name>
    <dbReference type="NCBI Taxonomy" id="29522"/>
    <lineage>
        <taxon>Bacteria</taxon>
        <taxon>Pseudomonadati</taxon>
        <taxon>Spirochaetota</taxon>
        <taxon>Spirochaetia</taxon>
        <taxon>Brachyspirales</taxon>
        <taxon>Brachyspiraceae</taxon>
        <taxon>Brachyspira</taxon>
    </lineage>
</organism>
<evidence type="ECO:0008006" key="4">
    <source>
        <dbReference type="Google" id="ProtNLM"/>
    </source>
</evidence>
<accession>A0A5C8CN28</accession>
<keyword evidence="1" id="KW-1133">Transmembrane helix</keyword>
<dbReference type="EMBL" id="SAXT01000001">
    <property type="protein sequence ID" value="TXJ13611.1"/>
    <property type="molecule type" value="Genomic_DNA"/>
</dbReference>
<keyword evidence="1" id="KW-0472">Membrane</keyword>